<gene>
    <name evidence="2" type="ORF">An01g12790</name>
</gene>
<reference evidence="2" key="1">
    <citation type="submission" date="2025-02" db="EMBL/GenBank/DDBJ databases">
        <authorList>
            <consortium name="NCBI Genome Project"/>
        </authorList>
    </citation>
    <scope>NUCLEOTIDE SEQUENCE</scope>
</reference>
<proteinExistence type="predicted"/>
<sequence length="60" mass="6707">MALDRELILPEFRGDRHPEEKGLGPIPAISHLPTNTRRSGLSADHAERENGVYVNTARPF</sequence>
<feature type="region of interest" description="Disordered" evidence="1">
    <location>
        <begin position="1"/>
        <end position="60"/>
    </location>
</feature>
<name>A0AAJ8DXK1_ASPNG</name>
<organism evidence="2">
    <name type="scientific">Aspergillus niger</name>
    <dbReference type="NCBI Taxonomy" id="5061"/>
    <lineage>
        <taxon>Eukaryota</taxon>
        <taxon>Fungi</taxon>
        <taxon>Dikarya</taxon>
        <taxon>Ascomycota</taxon>
        <taxon>Pezizomycotina</taxon>
        <taxon>Eurotiomycetes</taxon>
        <taxon>Eurotiomycetidae</taxon>
        <taxon>Eurotiales</taxon>
        <taxon>Aspergillaceae</taxon>
        <taxon>Aspergillus</taxon>
        <taxon>Aspergillus subgen. Circumdati</taxon>
    </lineage>
</organism>
<evidence type="ECO:0000256" key="1">
    <source>
        <dbReference type="SAM" id="MobiDB-lite"/>
    </source>
</evidence>
<dbReference type="RefSeq" id="XP_059599808.1">
    <property type="nucleotide sequence ID" value="XM_059744900.1"/>
</dbReference>
<protein>
    <submittedName>
        <fullName evidence="2">Uncharacterized protein</fullName>
    </submittedName>
</protein>
<dbReference type="VEuPathDB" id="FungiDB:An01g12790"/>
<reference evidence="2" key="2">
    <citation type="submission" date="2025-08" db="UniProtKB">
        <authorList>
            <consortium name="RefSeq"/>
        </authorList>
    </citation>
    <scope>IDENTIFICATION</scope>
</reference>
<dbReference type="GeneID" id="84590126"/>
<dbReference type="AlphaFoldDB" id="A0AAJ8DXK1"/>
<evidence type="ECO:0000313" key="2">
    <source>
        <dbReference type="RefSeq" id="XP_059599808.1"/>
    </source>
</evidence>
<feature type="compositionally biased region" description="Basic and acidic residues" evidence="1">
    <location>
        <begin position="1"/>
        <end position="22"/>
    </location>
</feature>
<accession>A0AAJ8DXK1</accession>
<dbReference type="KEGG" id="ang:An01g12790"/>